<evidence type="ECO:0000256" key="12">
    <source>
        <dbReference type="SAM" id="Phobius"/>
    </source>
</evidence>
<comment type="subcellular location">
    <subcellularLocation>
        <location evidence="1">Membrane</location>
    </subcellularLocation>
</comment>
<evidence type="ECO:0000313" key="16">
    <source>
        <dbReference type="Proteomes" id="UP000265100"/>
    </source>
</evidence>
<dbReference type="GeneTree" id="ENSGT01050000244843"/>
<dbReference type="GO" id="GO:0001817">
    <property type="term" value="P:regulation of cytokine production"/>
    <property type="evidence" value="ECO:0007669"/>
    <property type="project" value="TreeGrafter"/>
</dbReference>
<feature type="transmembrane region" description="Helical" evidence="12">
    <location>
        <begin position="256"/>
        <end position="280"/>
    </location>
</feature>
<feature type="domain" description="Ig-like" evidence="14">
    <location>
        <begin position="153"/>
        <end position="243"/>
    </location>
</feature>
<accession>A0AAX7VWN2</accession>
<dbReference type="InterPro" id="IPR036179">
    <property type="entry name" value="Ig-like_dom_sf"/>
</dbReference>
<keyword evidence="5 12" id="KW-0472">Membrane</keyword>
<keyword evidence="6" id="KW-1015">Disulfide bond</keyword>
<dbReference type="GO" id="GO:0050852">
    <property type="term" value="P:T cell receptor signaling pathway"/>
    <property type="evidence" value="ECO:0007669"/>
    <property type="project" value="TreeGrafter"/>
</dbReference>
<dbReference type="GO" id="GO:0009897">
    <property type="term" value="C:external side of plasma membrane"/>
    <property type="evidence" value="ECO:0007669"/>
    <property type="project" value="TreeGrafter"/>
</dbReference>
<dbReference type="PROSITE" id="PS50835">
    <property type="entry name" value="IG_LIKE"/>
    <property type="match status" value="2"/>
</dbReference>
<feature type="compositionally biased region" description="Basic and acidic residues" evidence="11">
    <location>
        <begin position="486"/>
        <end position="496"/>
    </location>
</feature>
<dbReference type="InterPro" id="IPR013106">
    <property type="entry name" value="Ig_V-set"/>
</dbReference>
<evidence type="ECO:0000256" key="13">
    <source>
        <dbReference type="SAM" id="SignalP"/>
    </source>
</evidence>
<feature type="coiled-coil region" evidence="10">
    <location>
        <begin position="654"/>
        <end position="850"/>
    </location>
</feature>
<dbReference type="GO" id="GO:1903037">
    <property type="term" value="P:regulation of leukocyte cell-cell adhesion"/>
    <property type="evidence" value="ECO:0007669"/>
    <property type="project" value="UniProtKB-ARBA"/>
</dbReference>
<protein>
    <recommendedName>
        <fullName evidence="14">Ig-like domain-containing protein</fullName>
    </recommendedName>
</protein>
<dbReference type="GO" id="GO:0050863">
    <property type="term" value="P:regulation of T cell activation"/>
    <property type="evidence" value="ECO:0007669"/>
    <property type="project" value="UniProtKB-ARBA"/>
</dbReference>
<keyword evidence="3 13" id="KW-0732">Signal</keyword>
<evidence type="ECO:0000256" key="7">
    <source>
        <dbReference type="ARBA" id="ARBA00023180"/>
    </source>
</evidence>
<feature type="region of interest" description="Disordered" evidence="11">
    <location>
        <begin position="474"/>
        <end position="496"/>
    </location>
</feature>
<keyword evidence="8" id="KW-0393">Immunoglobulin domain</keyword>
<keyword evidence="2 12" id="KW-0812">Transmembrane</keyword>
<keyword evidence="4 12" id="KW-1133">Transmembrane helix</keyword>
<evidence type="ECO:0000256" key="9">
    <source>
        <dbReference type="ARBA" id="ARBA00038221"/>
    </source>
</evidence>
<dbReference type="FunFam" id="2.60.40.10:FF:000142">
    <property type="entry name" value="V-set domain-containing T-cell activation inhibitor 1"/>
    <property type="match status" value="1"/>
</dbReference>
<dbReference type="Gene3D" id="2.60.40.10">
    <property type="entry name" value="Immunoglobulins"/>
    <property type="match status" value="2"/>
</dbReference>
<comment type="similarity">
    <text evidence="9">Belongs to the SKINT family.</text>
</comment>
<evidence type="ECO:0000256" key="6">
    <source>
        <dbReference type="ARBA" id="ARBA00023157"/>
    </source>
</evidence>
<evidence type="ECO:0000256" key="10">
    <source>
        <dbReference type="SAM" id="Coils"/>
    </source>
</evidence>
<feature type="coiled-coil region" evidence="10">
    <location>
        <begin position="559"/>
        <end position="618"/>
    </location>
</feature>
<name>A0AAX7VWN2_ASTCA</name>
<feature type="coiled-coil region" evidence="10">
    <location>
        <begin position="326"/>
        <end position="423"/>
    </location>
</feature>
<dbReference type="PANTHER" id="PTHR24100:SF151">
    <property type="entry name" value="ICOS LIGAND"/>
    <property type="match status" value="1"/>
</dbReference>
<dbReference type="FunFam" id="2.60.40.10:FF:000088">
    <property type="entry name" value="Butyrophilin subfamily 1 member A1"/>
    <property type="match status" value="1"/>
</dbReference>
<dbReference type="PANTHER" id="PTHR24100">
    <property type="entry name" value="BUTYROPHILIN"/>
    <property type="match status" value="1"/>
</dbReference>
<evidence type="ECO:0000256" key="8">
    <source>
        <dbReference type="ARBA" id="ARBA00023319"/>
    </source>
</evidence>
<dbReference type="GO" id="GO:0005102">
    <property type="term" value="F:signaling receptor binding"/>
    <property type="evidence" value="ECO:0007669"/>
    <property type="project" value="TreeGrafter"/>
</dbReference>
<dbReference type="AlphaFoldDB" id="A0AAX7VWN2"/>
<proteinExistence type="inferred from homology"/>
<dbReference type="SUPFAM" id="SSF48726">
    <property type="entry name" value="Immunoglobulin"/>
    <property type="match status" value="2"/>
</dbReference>
<dbReference type="InterPro" id="IPR013783">
    <property type="entry name" value="Ig-like_fold"/>
</dbReference>
<keyword evidence="7" id="KW-0325">Glycoprotein</keyword>
<dbReference type="Pfam" id="PF22705">
    <property type="entry name" value="C2-set_3"/>
    <property type="match status" value="1"/>
</dbReference>
<dbReference type="InterPro" id="IPR050504">
    <property type="entry name" value="IgSF_BTN/MOG"/>
</dbReference>
<dbReference type="Pfam" id="PF07686">
    <property type="entry name" value="V-set"/>
    <property type="match status" value="1"/>
</dbReference>
<feature type="chain" id="PRO_5044295617" description="Ig-like domain-containing protein" evidence="13">
    <location>
        <begin position="33"/>
        <end position="859"/>
    </location>
</feature>
<feature type="domain" description="Ig-like" evidence="14">
    <location>
        <begin position="34"/>
        <end position="142"/>
    </location>
</feature>
<evidence type="ECO:0000256" key="4">
    <source>
        <dbReference type="ARBA" id="ARBA00022989"/>
    </source>
</evidence>
<evidence type="ECO:0000256" key="2">
    <source>
        <dbReference type="ARBA" id="ARBA00022692"/>
    </source>
</evidence>
<evidence type="ECO:0000256" key="3">
    <source>
        <dbReference type="ARBA" id="ARBA00022729"/>
    </source>
</evidence>
<dbReference type="Ensembl" id="ENSACLT00000076043.1">
    <property type="protein sequence ID" value="ENSACLP00000086240.1"/>
    <property type="gene ID" value="ENSACLG00000022969.2"/>
</dbReference>
<evidence type="ECO:0000313" key="15">
    <source>
        <dbReference type="Ensembl" id="ENSACLP00000086240.1"/>
    </source>
</evidence>
<dbReference type="InterPro" id="IPR007110">
    <property type="entry name" value="Ig-like_dom"/>
</dbReference>
<keyword evidence="16" id="KW-1185">Reference proteome</keyword>
<evidence type="ECO:0000256" key="11">
    <source>
        <dbReference type="SAM" id="MobiDB-lite"/>
    </source>
</evidence>
<dbReference type="InterPro" id="IPR053896">
    <property type="entry name" value="BTN3A2-like_Ig-C"/>
</dbReference>
<evidence type="ECO:0000256" key="1">
    <source>
        <dbReference type="ARBA" id="ARBA00004370"/>
    </source>
</evidence>
<evidence type="ECO:0000256" key="5">
    <source>
        <dbReference type="ARBA" id="ARBA00023136"/>
    </source>
</evidence>
<dbReference type="GO" id="GO:0042110">
    <property type="term" value="P:T cell activation"/>
    <property type="evidence" value="ECO:0007669"/>
    <property type="project" value="UniProtKB-ARBA"/>
</dbReference>
<reference evidence="15" key="2">
    <citation type="submission" date="2025-08" db="UniProtKB">
        <authorList>
            <consortium name="Ensembl"/>
        </authorList>
    </citation>
    <scope>IDENTIFICATION</scope>
</reference>
<feature type="signal peptide" evidence="13">
    <location>
        <begin position="1"/>
        <end position="32"/>
    </location>
</feature>
<dbReference type="InterPro" id="IPR003599">
    <property type="entry name" value="Ig_sub"/>
</dbReference>
<dbReference type="Proteomes" id="UP000265100">
    <property type="component" value="Chromosome 2"/>
</dbReference>
<feature type="region of interest" description="Disordered" evidence="11">
    <location>
        <begin position="286"/>
        <end position="311"/>
    </location>
</feature>
<reference evidence="15" key="3">
    <citation type="submission" date="2025-09" db="UniProtKB">
        <authorList>
            <consortium name="Ensembl"/>
        </authorList>
    </citation>
    <scope>IDENTIFICATION</scope>
</reference>
<organism evidence="15 16">
    <name type="scientific">Astatotilapia calliptera</name>
    <name type="common">Eastern happy</name>
    <name type="synonym">Chromis callipterus</name>
    <dbReference type="NCBI Taxonomy" id="8154"/>
    <lineage>
        <taxon>Eukaryota</taxon>
        <taxon>Metazoa</taxon>
        <taxon>Chordata</taxon>
        <taxon>Craniata</taxon>
        <taxon>Vertebrata</taxon>
        <taxon>Euteleostomi</taxon>
        <taxon>Actinopterygii</taxon>
        <taxon>Neopterygii</taxon>
        <taxon>Teleostei</taxon>
        <taxon>Neoteleostei</taxon>
        <taxon>Acanthomorphata</taxon>
        <taxon>Ovalentaria</taxon>
        <taxon>Cichlomorphae</taxon>
        <taxon>Cichliformes</taxon>
        <taxon>Cichlidae</taxon>
        <taxon>African cichlids</taxon>
        <taxon>Pseudocrenilabrinae</taxon>
        <taxon>Haplochromini</taxon>
        <taxon>Astatotilapia</taxon>
    </lineage>
</organism>
<evidence type="ECO:0000259" key="14">
    <source>
        <dbReference type="PROSITE" id="PS50835"/>
    </source>
</evidence>
<sequence>MAHQQDGLFPQSLLKAFSVLIFIILLKDVCNGQPQLIGPSQALVARAGDDVILPCHLEPAYDVSIKTLEWTRSSLDPRFVYVSRASQEIEKLKNPSFKGRTSLFVDELKYGNISLKISKVKFDDTGTYKCYIPEMEKEAFVELVVASDAATSPVISLSGIDKNRAGVVLQCESAGWYPEPELLWLDGEGNLLSAGPTETLRGPDDLYTVSSRVTVEKRHSNNITCRVQQKKISQSRETHRHVPEDFFEVPSSSPSVIIGLAVSLALCIMLLISSAAVLLCRMKKHKNNRSPEDQTDVGGAEVPLRGSSPKTRNKTSFWPIIWTSKLQDEQKRREEAEKNLQDIKEELQQEKETAAADLKTKLEDKNREMIESEIEKTEFIQKLMQTLLTLESELQLEKNTEIIDQLKQVKEASEDLKNQLENKNPEMSKSETELDEIIQRLMQTFPTLESKLYGNISQAQEEKQKMEREMERLRNQLDSTNQQLENKLKDEEKRDEETKEKVKKLLQEKQAAEKLKNQFKSKCHEMINSEKDAIIQKLMETFPTLDSKLQSEKITGIIKQQLQQVKGRVEKLKNQLEKNSHEMFKSEMEKDGIIQKMLQTLDSKLQVVKQAAELLKAELESRSLEMIKSEREKDEIVTKLMKTFPTLETKWKKNTDIIEQLVQVKQKAEDLKKQLQLQTHESEEKTETIHQLQQLEQAAKILKIQLESKNQQMIKSEREKDEFIQKLMAIFPTLDSKWKKNTEIIYQLQEVKETAEKLKQLEKKNLEFQAETDSKIIDQLQEVKDTAENLKKWMESKNWEMLQAEKRNDESDRKLKELVKQLQHEKKKTEKNLNELVKQLEEEKTEVSRSNLFNFGFRR</sequence>
<reference evidence="15" key="1">
    <citation type="submission" date="2018-05" db="EMBL/GenBank/DDBJ databases">
        <authorList>
            <person name="Datahose"/>
        </authorList>
    </citation>
    <scope>NUCLEOTIDE SEQUENCE</scope>
</reference>
<dbReference type="SMART" id="SM00409">
    <property type="entry name" value="IG"/>
    <property type="match status" value="1"/>
</dbReference>
<keyword evidence="10" id="KW-0175">Coiled coil</keyword>